<evidence type="ECO:0000256" key="1">
    <source>
        <dbReference type="SAM" id="MobiDB-lite"/>
    </source>
</evidence>
<dbReference type="PROSITE" id="PS51318">
    <property type="entry name" value="TAT"/>
    <property type="match status" value="1"/>
</dbReference>
<gene>
    <name evidence="4" type="ORF">GGG17_02455</name>
</gene>
<dbReference type="InterPro" id="IPR006311">
    <property type="entry name" value="TAT_signal"/>
</dbReference>
<dbReference type="EMBL" id="WLVL01000007">
    <property type="protein sequence ID" value="MTB70852.1"/>
    <property type="molecule type" value="Genomic_DNA"/>
</dbReference>
<reference evidence="4 5" key="1">
    <citation type="submission" date="2019-11" db="EMBL/GenBank/DDBJ databases">
        <title>Whole genome sequencing identifies a novel species of the genus Arsenicicoccus isolated from human blood.</title>
        <authorList>
            <person name="Jeong J.H."/>
            <person name="Kweon O.J."/>
            <person name="Kim H.R."/>
            <person name="Kim T.-H."/>
            <person name="Ha S.-M."/>
            <person name="Lee M.-K."/>
        </authorList>
    </citation>
    <scope>NUCLEOTIDE SEQUENCE [LARGE SCALE GENOMIC DNA]</scope>
    <source>
        <strain evidence="4 5">MKL-02</strain>
    </source>
</reference>
<feature type="signal peptide" evidence="2">
    <location>
        <begin position="1"/>
        <end position="26"/>
    </location>
</feature>
<dbReference type="Proteomes" id="UP000431092">
    <property type="component" value="Unassembled WGS sequence"/>
</dbReference>
<feature type="region of interest" description="Disordered" evidence="1">
    <location>
        <begin position="332"/>
        <end position="370"/>
    </location>
</feature>
<keyword evidence="2" id="KW-0732">Signal</keyword>
<dbReference type="Pfam" id="PF00144">
    <property type="entry name" value="Beta-lactamase"/>
    <property type="match status" value="1"/>
</dbReference>
<comment type="caution">
    <text evidence="4">The sequence shown here is derived from an EMBL/GenBank/DDBJ whole genome shotgun (WGS) entry which is preliminary data.</text>
</comment>
<dbReference type="InterPro" id="IPR001466">
    <property type="entry name" value="Beta-lactam-related"/>
</dbReference>
<keyword evidence="5" id="KW-1185">Reference proteome</keyword>
<feature type="domain" description="Beta-lactamase-related" evidence="3">
    <location>
        <begin position="56"/>
        <end position="367"/>
    </location>
</feature>
<dbReference type="PANTHER" id="PTHR46825:SF7">
    <property type="entry name" value="D-ALANYL-D-ALANINE CARBOXYPEPTIDASE"/>
    <property type="match status" value="1"/>
</dbReference>
<feature type="compositionally biased region" description="Polar residues" evidence="1">
    <location>
        <begin position="353"/>
        <end position="366"/>
    </location>
</feature>
<dbReference type="GO" id="GO:0016787">
    <property type="term" value="F:hydrolase activity"/>
    <property type="evidence" value="ECO:0007669"/>
    <property type="project" value="UniProtKB-KW"/>
</dbReference>
<organism evidence="4 5">
    <name type="scientific">Arsenicicoccus cauae</name>
    <dbReference type="NCBI Taxonomy" id="2663847"/>
    <lineage>
        <taxon>Bacteria</taxon>
        <taxon>Bacillati</taxon>
        <taxon>Actinomycetota</taxon>
        <taxon>Actinomycetes</taxon>
        <taxon>Micrococcales</taxon>
        <taxon>Intrasporangiaceae</taxon>
        <taxon>Arsenicicoccus</taxon>
    </lineage>
</organism>
<dbReference type="InterPro" id="IPR050491">
    <property type="entry name" value="AmpC-like"/>
</dbReference>
<keyword evidence="4" id="KW-0378">Hydrolase</keyword>
<dbReference type="SUPFAM" id="SSF56601">
    <property type="entry name" value="beta-lactamase/transpeptidase-like"/>
    <property type="match status" value="1"/>
</dbReference>
<evidence type="ECO:0000313" key="4">
    <source>
        <dbReference type="EMBL" id="MTB70852.1"/>
    </source>
</evidence>
<dbReference type="RefSeq" id="WP_154592207.1">
    <property type="nucleotide sequence ID" value="NZ_WLVL01000007.1"/>
</dbReference>
<evidence type="ECO:0000256" key="2">
    <source>
        <dbReference type="SAM" id="SignalP"/>
    </source>
</evidence>
<dbReference type="AlphaFoldDB" id="A0A6I3IAD0"/>
<evidence type="ECO:0000259" key="3">
    <source>
        <dbReference type="Pfam" id="PF00144"/>
    </source>
</evidence>
<accession>A0A6I3IAD0</accession>
<protein>
    <submittedName>
        <fullName evidence="4">Serine hydrolase</fullName>
    </submittedName>
</protein>
<name>A0A6I3IAD0_9MICO</name>
<dbReference type="PANTHER" id="PTHR46825">
    <property type="entry name" value="D-ALANYL-D-ALANINE-CARBOXYPEPTIDASE/ENDOPEPTIDASE AMPH"/>
    <property type="match status" value="1"/>
</dbReference>
<evidence type="ECO:0000313" key="5">
    <source>
        <dbReference type="Proteomes" id="UP000431092"/>
    </source>
</evidence>
<dbReference type="InterPro" id="IPR012338">
    <property type="entry name" value="Beta-lactam/transpept-like"/>
</dbReference>
<proteinExistence type="predicted"/>
<sequence length="405" mass="43481">MSSSTARRTIMAGTVLTLIASTGAAAAPAVAAPQPTHLADARKPSPQRVLQASVDQLDRAGAVGVVAAATRDGRSWSAAAGVRSTTTRVPARPTDRVRVGSITKPMVATVVMQLVDEGRLRLDTKVDQVYPGLLPGHGDITIEQLLSHRSGLPDYVLPLAKQEQAMKLTVEQSFARRHTDRELIRLALTEKVGKPGAAFRYANTNYLVLSQLLQKRTGQSISDLLTQRVFRKAGLKGTFYAKERWMPTNSLTEYYVEGPKVVGFRQNATLFGAAGAAVSTPDDLNRFMTSLMRGKLTSKRSLEQMLRPRSATPMSYGLGVYSLPDPCYAAPKGKTPKGKGGTNASTRRVYGHNGTTYGTHSASVSTRDGRRAASASLTGRFFPPSDLTKQPMPDVAVAAALRALC</sequence>
<feature type="chain" id="PRO_5026156070" evidence="2">
    <location>
        <begin position="27"/>
        <end position="405"/>
    </location>
</feature>
<dbReference type="Gene3D" id="3.40.710.10">
    <property type="entry name" value="DD-peptidase/beta-lactamase superfamily"/>
    <property type="match status" value="1"/>
</dbReference>